<comment type="caution">
    <text evidence="2">The sequence shown here is derived from an EMBL/GenBank/DDBJ whole genome shotgun (WGS) entry which is preliminary data.</text>
</comment>
<proteinExistence type="predicted"/>
<dbReference type="OrthoDB" id="2603910at2"/>
<evidence type="ECO:0000313" key="3">
    <source>
        <dbReference type="Proteomes" id="UP000019364"/>
    </source>
</evidence>
<dbReference type="Proteomes" id="UP000019364">
    <property type="component" value="Unassembled WGS sequence"/>
</dbReference>
<dbReference type="RefSeq" id="WP_036648242.1">
    <property type="nucleotide sequence ID" value="NZ_BAVZ01000005.1"/>
</dbReference>
<accession>W7YBD7</accession>
<keyword evidence="1" id="KW-0732">Signal</keyword>
<name>W7YBD7_9BACL</name>
<protein>
    <submittedName>
        <fullName evidence="2">Uncharacterized protein</fullName>
    </submittedName>
</protein>
<sequence length="294" mass="33269">MRKKQNKTKKLMIWAVCGGLVVSMFSSVTTGFAEEVVNQVNETILGLPSNDHTIQVPHSDPNIVADQNDHLPKFTGFQSEETKIHTSKEIQPKVNSKVAKSLIVDTAKKKDVYNLSPDQIESLITKGYSIDDLYQVDELSNRFLMDPQTLIERKEATEADWATLKKVLQKENDEQNLLELKEKYPEEFKQLEQESLKAQEKILLLSLYEQGKGTLAQLLQQYKTNGEKGVINYKSIEQKSAASKSFKLNTNAVPEDVLANLKEISQNTGEPLNELISKYNIAKELSKQVLVEKE</sequence>
<evidence type="ECO:0000313" key="2">
    <source>
        <dbReference type="EMBL" id="GAF08140.1"/>
    </source>
</evidence>
<dbReference type="eggNOG" id="ENOG503072R">
    <property type="taxonomic scope" value="Bacteria"/>
</dbReference>
<dbReference type="STRING" id="1236976.JCM16418_2178"/>
<keyword evidence="3" id="KW-1185">Reference proteome</keyword>
<organism evidence="2 3">
    <name type="scientific">Paenibacillus pini JCM 16418</name>
    <dbReference type="NCBI Taxonomy" id="1236976"/>
    <lineage>
        <taxon>Bacteria</taxon>
        <taxon>Bacillati</taxon>
        <taxon>Bacillota</taxon>
        <taxon>Bacilli</taxon>
        <taxon>Bacillales</taxon>
        <taxon>Paenibacillaceae</taxon>
        <taxon>Paenibacillus</taxon>
    </lineage>
</organism>
<evidence type="ECO:0000256" key="1">
    <source>
        <dbReference type="SAM" id="SignalP"/>
    </source>
</evidence>
<feature type="signal peptide" evidence="1">
    <location>
        <begin position="1"/>
        <end position="33"/>
    </location>
</feature>
<gene>
    <name evidence="2" type="ORF">JCM16418_2178</name>
</gene>
<feature type="chain" id="PRO_5004904099" evidence="1">
    <location>
        <begin position="34"/>
        <end position="294"/>
    </location>
</feature>
<dbReference type="EMBL" id="BAVZ01000005">
    <property type="protein sequence ID" value="GAF08140.1"/>
    <property type="molecule type" value="Genomic_DNA"/>
</dbReference>
<dbReference type="AlphaFoldDB" id="W7YBD7"/>
<reference evidence="2 3" key="1">
    <citation type="journal article" date="2014" name="Genome Announc.">
        <title>Draft Genome Sequence of Paenibacillus pini JCM 16418T, Isolated from the Rhizosphere of Pine Tree.</title>
        <authorList>
            <person name="Yuki M."/>
            <person name="Oshima K."/>
            <person name="Suda W."/>
            <person name="Oshida Y."/>
            <person name="Kitamura K."/>
            <person name="Iida Y."/>
            <person name="Hattori M."/>
            <person name="Ohkuma M."/>
        </authorList>
    </citation>
    <scope>NUCLEOTIDE SEQUENCE [LARGE SCALE GENOMIC DNA]</scope>
    <source>
        <strain evidence="2 3">JCM 16418</strain>
    </source>
</reference>